<accession>A0A914YAG9</accession>
<dbReference type="InterPro" id="IPR020958">
    <property type="entry name" value="DUF3686"/>
</dbReference>
<evidence type="ECO:0000313" key="4">
    <source>
        <dbReference type="WBParaSite" id="PSU_v2.g17200.t1"/>
    </source>
</evidence>
<dbReference type="WBParaSite" id="PSU_v2.g17200.t1">
    <property type="protein sequence ID" value="PSU_v2.g17200.t1"/>
    <property type="gene ID" value="PSU_v2.g17200"/>
</dbReference>
<dbReference type="AlphaFoldDB" id="A0A914YAG9"/>
<evidence type="ECO:0000259" key="2">
    <source>
        <dbReference type="Pfam" id="PF12458"/>
    </source>
</evidence>
<proteinExistence type="predicted"/>
<evidence type="ECO:0000256" key="1">
    <source>
        <dbReference type="SAM" id="MobiDB-lite"/>
    </source>
</evidence>
<feature type="domain" description="DUF3686" evidence="2">
    <location>
        <begin position="44"/>
        <end position="103"/>
    </location>
</feature>
<evidence type="ECO:0000313" key="3">
    <source>
        <dbReference type="Proteomes" id="UP000887577"/>
    </source>
</evidence>
<protein>
    <submittedName>
        <fullName evidence="4">DUF3686 domain-containing protein</fullName>
    </submittedName>
</protein>
<sequence>MSDTHPSAESTAPEAGGTTVDQAVAQGGAYEVLRRRLAEQGQRLQGLAETLNRQRLAEFGDSRLEVVGRFRIRSENNCVGRDIVQVGPDRLLFGYNVFIGLKTPDPHRGCVRPVPAGAGRRRLRRGRAGAEGQLPRPAWLRARLQ</sequence>
<dbReference type="Proteomes" id="UP000887577">
    <property type="component" value="Unplaced"/>
</dbReference>
<feature type="region of interest" description="Disordered" evidence="1">
    <location>
        <begin position="1"/>
        <end position="20"/>
    </location>
</feature>
<keyword evidence="3" id="KW-1185">Reference proteome</keyword>
<dbReference type="Pfam" id="PF12458">
    <property type="entry name" value="DUF3686"/>
    <property type="match status" value="1"/>
</dbReference>
<name>A0A914YAG9_9BILA</name>
<organism evidence="3 4">
    <name type="scientific">Panagrolaimus superbus</name>
    <dbReference type="NCBI Taxonomy" id="310955"/>
    <lineage>
        <taxon>Eukaryota</taxon>
        <taxon>Metazoa</taxon>
        <taxon>Ecdysozoa</taxon>
        <taxon>Nematoda</taxon>
        <taxon>Chromadorea</taxon>
        <taxon>Rhabditida</taxon>
        <taxon>Tylenchina</taxon>
        <taxon>Panagrolaimomorpha</taxon>
        <taxon>Panagrolaimoidea</taxon>
        <taxon>Panagrolaimidae</taxon>
        <taxon>Panagrolaimus</taxon>
    </lineage>
</organism>
<feature type="compositionally biased region" description="Polar residues" evidence="1">
    <location>
        <begin position="1"/>
        <end position="10"/>
    </location>
</feature>
<reference evidence="4" key="1">
    <citation type="submission" date="2022-11" db="UniProtKB">
        <authorList>
            <consortium name="WormBaseParasite"/>
        </authorList>
    </citation>
    <scope>IDENTIFICATION</scope>
</reference>